<accession>A0A1L6MYH7</accession>
<reference evidence="1 2" key="1">
    <citation type="submission" date="2016-08" db="EMBL/GenBank/DDBJ databases">
        <title>Identification and validation of antigenic proteins from Pajaroellobacter abortibovis using de-novo genome sequence assembly and reverse vaccinology.</title>
        <authorList>
            <person name="Welly B.T."/>
            <person name="Miller M.R."/>
            <person name="Stott J.L."/>
            <person name="Blanchard M.T."/>
            <person name="Islas-Trejo A.D."/>
            <person name="O'Rourke S.M."/>
            <person name="Young A.E."/>
            <person name="Medrano J.F."/>
            <person name="Van Eenennaam A.L."/>
        </authorList>
    </citation>
    <scope>NUCLEOTIDE SEQUENCE [LARGE SCALE GENOMIC DNA]</scope>
    <source>
        <strain evidence="1 2">BTF92-0548A/99-0131</strain>
    </source>
</reference>
<dbReference type="EMBL" id="CP016908">
    <property type="protein sequence ID" value="APS00562.1"/>
    <property type="molecule type" value="Genomic_DNA"/>
</dbReference>
<dbReference type="Proteomes" id="UP000185544">
    <property type="component" value="Chromosome"/>
</dbReference>
<evidence type="ECO:0000313" key="1">
    <source>
        <dbReference type="EMBL" id="APS00562.1"/>
    </source>
</evidence>
<organism evidence="1 2">
    <name type="scientific">Pajaroellobacter abortibovis</name>
    <dbReference type="NCBI Taxonomy" id="1882918"/>
    <lineage>
        <taxon>Bacteria</taxon>
        <taxon>Pseudomonadati</taxon>
        <taxon>Myxococcota</taxon>
        <taxon>Polyangia</taxon>
        <taxon>Polyangiales</taxon>
        <taxon>Polyangiaceae</taxon>
    </lineage>
</organism>
<dbReference type="KEGG" id="pabo:BCY86_07665"/>
<name>A0A1L6MYH7_9BACT</name>
<protein>
    <submittedName>
        <fullName evidence="1">Uncharacterized protein</fullName>
    </submittedName>
</protein>
<dbReference type="AlphaFoldDB" id="A0A1L6MYH7"/>
<dbReference type="STRING" id="1882918.BCY86_07665"/>
<gene>
    <name evidence="1" type="ORF">BCY86_07665</name>
</gene>
<proteinExistence type="predicted"/>
<keyword evidence="2" id="KW-1185">Reference proteome</keyword>
<evidence type="ECO:0000313" key="2">
    <source>
        <dbReference type="Proteomes" id="UP000185544"/>
    </source>
</evidence>
<sequence>MNLSGHRNRRKFRSSFLCIALLIMGGCAVNKNDIHRWEKTERGPDKLAAVVAHDKYNWELRKEAAFSLVRMEPRGGRRIGLDLLLSTLLPLPPATQTRIIADMTPELVHYIILQPPPPPNKEGATIDPSISFKDAAFALLSHDPAFTLDEETQKQLRNALIRWIQTDFENRENKPQQFGMEQMVRSLGSDAVNKLPDLINEECTKIERVISLIADHGTPDVKAKASAALVRLEESIESDQWLTKQTPIVQQANEQAKVHATPEQLKQQLTKYQDQETTRIFSAMKRLGGRSVIEYTLKYAADSKKPEERRKAALAALEGHIDKNYATDANQLFEIAKADSTPDAVRDLAFVRLGEFPKEMIVPRLYSDFFPMKNWKLRWLAGSLILKSISVSELPEFFNKLPVSASTKIGMSEPLTYGAAIAKMEAVPHAATPRDIVLAHMNDHSLGAKLTAMGFFYHGKKSDLSILQPYGEKRDPLPKCGPADECGWVCEIPKPGSEETEAKPLSTVGDFVRYCIVPSIAPDTLTHKEK</sequence>
<dbReference type="PROSITE" id="PS51257">
    <property type="entry name" value="PROKAR_LIPOPROTEIN"/>
    <property type="match status" value="1"/>
</dbReference>